<evidence type="ECO:0000256" key="1">
    <source>
        <dbReference type="ARBA" id="ARBA00023015"/>
    </source>
</evidence>
<reference evidence="6" key="1">
    <citation type="submission" date="2020-06" db="EMBL/GenBank/DDBJ databases">
        <title>Legume-microbial interactions unlock mineral nutrients during tropical forest succession.</title>
        <authorList>
            <person name="Epihov D.Z."/>
        </authorList>
    </citation>
    <scope>NUCLEOTIDE SEQUENCE [LARGE SCALE GENOMIC DNA]</scope>
    <source>
        <strain evidence="6">Pan2503</strain>
    </source>
</reference>
<name>A0A7V8NR05_9BACT</name>
<evidence type="ECO:0000313" key="6">
    <source>
        <dbReference type="EMBL" id="MBA0085791.1"/>
    </source>
</evidence>
<dbReference type="PANTHER" id="PTHR30055">
    <property type="entry name" value="HTH-TYPE TRANSCRIPTIONAL REGULATOR RUTR"/>
    <property type="match status" value="1"/>
</dbReference>
<dbReference type="GO" id="GO:0000976">
    <property type="term" value="F:transcription cis-regulatory region binding"/>
    <property type="evidence" value="ECO:0007669"/>
    <property type="project" value="TreeGrafter"/>
</dbReference>
<comment type="caution">
    <text evidence="6">The sequence shown here is derived from an EMBL/GenBank/DDBJ whole genome shotgun (WGS) entry which is preliminary data.</text>
</comment>
<dbReference type="InterPro" id="IPR050109">
    <property type="entry name" value="HTH-type_TetR-like_transc_reg"/>
</dbReference>
<evidence type="ECO:0000256" key="4">
    <source>
        <dbReference type="PROSITE-ProRule" id="PRU00335"/>
    </source>
</evidence>
<dbReference type="InterPro" id="IPR001647">
    <property type="entry name" value="HTH_TetR"/>
</dbReference>
<dbReference type="Pfam" id="PF00440">
    <property type="entry name" value="TetR_N"/>
    <property type="match status" value="1"/>
</dbReference>
<dbReference type="Gene3D" id="1.10.357.10">
    <property type="entry name" value="Tetracycline Repressor, domain 2"/>
    <property type="match status" value="1"/>
</dbReference>
<dbReference type="SUPFAM" id="SSF48498">
    <property type="entry name" value="Tetracyclin repressor-like, C-terminal domain"/>
    <property type="match status" value="1"/>
</dbReference>
<evidence type="ECO:0000259" key="5">
    <source>
        <dbReference type="PROSITE" id="PS50977"/>
    </source>
</evidence>
<accession>A0A7V8NR05</accession>
<feature type="domain" description="HTH tetR-type" evidence="5">
    <location>
        <begin position="7"/>
        <end position="67"/>
    </location>
</feature>
<feature type="DNA-binding region" description="H-T-H motif" evidence="4">
    <location>
        <begin position="30"/>
        <end position="49"/>
    </location>
</feature>
<dbReference type="InterPro" id="IPR009057">
    <property type="entry name" value="Homeodomain-like_sf"/>
</dbReference>
<keyword evidence="7" id="KW-1185">Reference proteome</keyword>
<dbReference type="InterPro" id="IPR036271">
    <property type="entry name" value="Tet_transcr_reg_TetR-rel_C_sf"/>
</dbReference>
<organism evidence="6 7">
    <name type="scientific">Candidatus Acidiferrum panamense</name>
    <dbReference type="NCBI Taxonomy" id="2741543"/>
    <lineage>
        <taxon>Bacteria</taxon>
        <taxon>Pseudomonadati</taxon>
        <taxon>Acidobacteriota</taxon>
        <taxon>Terriglobia</taxon>
        <taxon>Candidatus Acidiferrales</taxon>
        <taxon>Candidatus Acidiferrum</taxon>
    </lineage>
</organism>
<dbReference type="Proteomes" id="UP000567293">
    <property type="component" value="Unassembled WGS sequence"/>
</dbReference>
<keyword evidence="2 4" id="KW-0238">DNA-binding</keyword>
<dbReference type="PANTHER" id="PTHR30055:SF234">
    <property type="entry name" value="HTH-TYPE TRANSCRIPTIONAL REGULATOR BETI"/>
    <property type="match status" value="1"/>
</dbReference>
<evidence type="ECO:0000256" key="3">
    <source>
        <dbReference type="ARBA" id="ARBA00023163"/>
    </source>
</evidence>
<dbReference type="PROSITE" id="PS50977">
    <property type="entry name" value="HTH_TETR_2"/>
    <property type="match status" value="1"/>
</dbReference>
<protein>
    <submittedName>
        <fullName evidence="6">TetR/AcrR family transcriptional regulator</fullName>
    </submittedName>
</protein>
<sequence>MSPRPRETSDEEILAAAARAMQRYGPAQLTLAHVAREAGVVPATLIQRFGTKRGLLLAVASTAPVSVPQQFAAARGKYRSPLKTLVELYAACSDFASTPESLANGLAYLQNDLTDPEFRTITLAQFKALQAETRKLLDEAVAARELMSCDTAELARLIQQVNGGSMLNWAIFREGSLAAWLRRDLEALLGPYRRSAKNSGSKNRRGRKLS</sequence>
<keyword evidence="1" id="KW-0805">Transcription regulation</keyword>
<keyword evidence="3" id="KW-0804">Transcription</keyword>
<proteinExistence type="predicted"/>
<evidence type="ECO:0000256" key="2">
    <source>
        <dbReference type="ARBA" id="ARBA00023125"/>
    </source>
</evidence>
<dbReference type="EMBL" id="JACDQQ010001213">
    <property type="protein sequence ID" value="MBA0085791.1"/>
    <property type="molecule type" value="Genomic_DNA"/>
</dbReference>
<dbReference type="GO" id="GO:0003700">
    <property type="term" value="F:DNA-binding transcription factor activity"/>
    <property type="evidence" value="ECO:0007669"/>
    <property type="project" value="TreeGrafter"/>
</dbReference>
<dbReference type="SUPFAM" id="SSF46689">
    <property type="entry name" value="Homeodomain-like"/>
    <property type="match status" value="1"/>
</dbReference>
<evidence type="ECO:0000313" key="7">
    <source>
        <dbReference type="Proteomes" id="UP000567293"/>
    </source>
</evidence>
<dbReference type="AlphaFoldDB" id="A0A7V8NR05"/>
<gene>
    <name evidence="6" type="ORF">HRJ53_12405</name>
</gene>